<dbReference type="Pfam" id="PF07992">
    <property type="entry name" value="Pyr_redox_2"/>
    <property type="match status" value="1"/>
</dbReference>
<sequence length="449" mass="48995">MRIPDTKENLWKNFDEVRADLKPKEVMEEVSRCLFCYDAPCTKACPTNINVPSFIKKIASGNMKGAAHVIMEANPMGATCARVCPTEELCEGACVLNDASLPIMIGDLQRHATNWAMKNHEPLFQPGKPNGKTVAIVGSGPAGLSAARELARYGFKVTVYEKKDKAGGLDTYGIVPFRLPQAISLWEVEQVESLGVAIHTNTEVGKDVQVETLMNDFDAVVLAVGMSDVPLLGIPGEDLDGVHDAIQFIEKVKDGHLTDRFIGKRAAVIGAGNTAIDAATCLKRLGAANVSMVYRRSEAEMTAYPFEYAFAKQDGIEFRWLTQPKSFIDDGLGHVARMECVRMKLGEIDASGRRRPEKVKNSEFYMDIDVVVKATGQVRYTSLIEAFGLENDHGIVKVNPETYQTSNPKVYAAGDVIFGNGSGEAMVVAAAEQGKKTARAIQEQMLSRI</sequence>
<dbReference type="PANTHER" id="PTHR42783:SF3">
    <property type="entry name" value="GLUTAMATE SYNTHASE [NADPH] SMALL CHAIN-RELATED"/>
    <property type="match status" value="1"/>
</dbReference>
<evidence type="ECO:0000313" key="2">
    <source>
        <dbReference type="EMBL" id="GGL56104.1"/>
    </source>
</evidence>
<dbReference type="PANTHER" id="PTHR42783">
    <property type="entry name" value="GLUTAMATE SYNTHASE [NADPH] SMALL CHAIN"/>
    <property type="match status" value="1"/>
</dbReference>
<gene>
    <name evidence="2" type="ORF">GCM10007968_20260</name>
</gene>
<dbReference type="PROSITE" id="PS51379">
    <property type="entry name" value="4FE4S_FER_2"/>
    <property type="match status" value="1"/>
</dbReference>
<dbReference type="RefSeq" id="WP_188802999.1">
    <property type="nucleotide sequence ID" value="NZ_BMOK01000008.1"/>
</dbReference>
<accession>A0A917S3W8</accession>
<evidence type="ECO:0000313" key="3">
    <source>
        <dbReference type="Proteomes" id="UP000654670"/>
    </source>
</evidence>
<feature type="domain" description="4Fe-4S ferredoxin-type" evidence="1">
    <location>
        <begin position="23"/>
        <end position="57"/>
    </location>
</feature>
<dbReference type="Proteomes" id="UP000654670">
    <property type="component" value="Unassembled WGS sequence"/>
</dbReference>
<dbReference type="EMBL" id="BMOK01000008">
    <property type="protein sequence ID" value="GGL56104.1"/>
    <property type="molecule type" value="Genomic_DNA"/>
</dbReference>
<protein>
    <submittedName>
        <fullName evidence="2">Oxidoreductase</fullName>
    </submittedName>
</protein>
<dbReference type="PRINTS" id="PR00419">
    <property type="entry name" value="ADXRDTASE"/>
</dbReference>
<reference evidence="2" key="1">
    <citation type="journal article" date="2014" name="Int. J. Syst. Evol. Microbiol.">
        <title>Complete genome sequence of Corynebacterium casei LMG S-19264T (=DSM 44701T), isolated from a smear-ripened cheese.</title>
        <authorList>
            <consortium name="US DOE Joint Genome Institute (JGI-PGF)"/>
            <person name="Walter F."/>
            <person name="Albersmeier A."/>
            <person name="Kalinowski J."/>
            <person name="Ruckert C."/>
        </authorList>
    </citation>
    <scope>NUCLEOTIDE SEQUENCE</scope>
    <source>
        <strain evidence="2">JCM 15325</strain>
    </source>
</reference>
<dbReference type="Gene3D" id="3.50.50.60">
    <property type="entry name" value="FAD/NAD(P)-binding domain"/>
    <property type="match status" value="3"/>
</dbReference>
<dbReference type="InterPro" id="IPR017896">
    <property type="entry name" value="4Fe4S_Fe-S-bd"/>
</dbReference>
<dbReference type="InterPro" id="IPR009051">
    <property type="entry name" value="Helical_ferredxn"/>
</dbReference>
<dbReference type="Gene3D" id="1.10.1060.10">
    <property type="entry name" value="Alpha-helical ferredoxin"/>
    <property type="match status" value="1"/>
</dbReference>
<keyword evidence="3" id="KW-1185">Reference proteome</keyword>
<organism evidence="2 3">
    <name type="scientific">Sporolactobacillus putidus</name>
    <dbReference type="NCBI Taxonomy" id="492735"/>
    <lineage>
        <taxon>Bacteria</taxon>
        <taxon>Bacillati</taxon>
        <taxon>Bacillota</taxon>
        <taxon>Bacilli</taxon>
        <taxon>Bacillales</taxon>
        <taxon>Sporolactobacillaceae</taxon>
        <taxon>Sporolactobacillus</taxon>
    </lineage>
</organism>
<dbReference type="Pfam" id="PF14691">
    <property type="entry name" value="Fer4_20"/>
    <property type="match status" value="1"/>
</dbReference>
<reference evidence="2" key="2">
    <citation type="submission" date="2020-09" db="EMBL/GenBank/DDBJ databases">
        <authorList>
            <person name="Sun Q."/>
            <person name="Ohkuma M."/>
        </authorList>
    </citation>
    <scope>NUCLEOTIDE SEQUENCE</scope>
    <source>
        <strain evidence="2">JCM 15325</strain>
    </source>
</reference>
<evidence type="ECO:0000259" key="1">
    <source>
        <dbReference type="PROSITE" id="PS51379"/>
    </source>
</evidence>
<proteinExistence type="predicted"/>
<dbReference type="AlphaFoldDB" id="A0A917S3W8"/>
<dbReference type="GO" id="GO:0016491">
    <property type="term" value="F:oxidoreductase activity"/>
    <property type="evidence" value="ECO:0007669"/>
    <property type="project" value="InterPro"/>
</dbReference>
<comment type="caution">
    <text evidence="2">The sequence shown here is derived from an EMBL/GenBank/DDBJ whole genome shotgun (WGS) entry which is preliminary data.</text>
</comment>
<dbReference type="InterPro" id="IPR028261">
    <property type="entry name" value="DPD_II"/>
</dbReference>
<dbReference type="InterPro" id="IPR036188">
    <property type="entry name" value="FAD/NAD-bd_sf"/>
</dbReference>
<name>A0A917S3W8_9BACL</name>
<dbReference type="InterPro" id="IPR023753">
    <property type="entry name" value="FAD/NAD-binding_dom"/>
</dbReference>
<dbReference type="SUPFAM" id="SSF51971">
    <property type="entry name" value="Nucleotide-binding domain"/>
    <property type="match status" value="1"/>
</dbReference>
<dbReference type="GO" id="GO:0051536">
    <property type="term" value="F:iron-sulfur cluster binding"/>
    <property type="evidence" value="ECO:0007669"/>
    <property type="project" value="InterPro"/>
</dbReference>
<dbReference type="SUPFAM" id="SSF46548">
    <property type="entry name" value="alpha-helical ferredoxin"/>
    <property type="match status" value="1"/>
</dbReference>